<feature type="transmembrane region" description="Helical" evidence="4">
    <location>
        <begin position="312"/>
        <end position="334"/>
    </location>
</feature>
<name>A0A9K3CXP7_9EUKA</name>
<dbReference type="SUPFAM" id="SSF55120">
    <property type="entry name" value="Pseudouridine synthase"/>
    <property type="match status" value="1"/>
</dbReference>
<dbReference type="InterPro" id="IPR023298">
    <property type="entry name" value="ATPase_P-typ_TM_dom_sf"/>
</dbReference>
<feature type="region of interest" description="Disordered" evidence="3">
    <location>
        <begin position="498"/>
        <end position="525"/>
    </location>
</feature>
<evidence type="ECO:0000313" key="7">
    <source>
        <dbReference type="Proteomes" id="UP000265618"/>
    </source>
</evidence>
<reference evidence="6 7" key="1">
    <citation type="journal article" date="2018" name="PLoS ONE">
        <title>The draft genome of Kipferlia bialata reveals reductive genome evolution in fornicate parasites.</title>
        <authorList>
            <person name="Tanifuji G."/>
            <person name="Takabayashi S."/>
            <person name="Kume K."/>
            <person name="Takagi M."/>
            <person name="Nakayama T."/>
            <person name="Kamikawa R."/>
            <person name="Inagaki Y."/>
            <person name="Hashimoto T."/>
        </authorList>
    </citation>
    <scope>NUCLEOTIDE SEQUENCE [LARGE SCALE GENOMIC DNA]</scope>
    <source>
        <strain evidence="6">NY0173</strain>
    </source>
</reference>
<dbReference type="InterPro" id="IPR011760">
    <property type="entry name" value="PsdUridine_synth_TruD_insert"/>
</dbReference>
<gene>
    <name evidence="6" type="ORF">KIPB_005604</name>
</gene>
<evidence type="ECO:0000256" key="4">
    <source>
        <dbReference type="SAM" id="Phobius"/>
    </source>
</evidence>
<sequence length="607" mass="67504">MARPAPAGSDEQRSFNLGDETNHTKFPLNTVRNSRYRWWNFVYINLYEQFHRFMNLYFLGLACLQLWSVITPVNPITTWAPLIMVLGITMCKDLYDDLRRKKMDKEANARVYLRLCPDGTTHRVASKDIAVGDILCLSDGQEVPADSVLLSVKGTDSPHSPVPVPSPAQIVTANLDGETNLKTRMSVGDTQALTPIQLGSLQARVVVPPPSADIHGFTGRLELAPTDAITGSSPLSPSRHLRRVSSGTIAASNAVNVVPLTVDNTLWGGVRLRMSGSVLCCVTYTAGETKLALNKAKPPKKWTKSDSLLQKWTIFIFLLQWALVLAFSILGTALQSSLQDGQWYLYYENDQDMWYTPLVIPLRFFLLGSLCIPISFKVPPSFIQGAVDKIDGMEVGNFTFSDKPLSLGDSDGNRFGIVLRSITPGKVNEILANIQSIRETGFVNYFGLQRFGTSELVPTHQIGLAILLGRFKDALALYIKSSAHGKDKALAERMLSGADVEEERERQRDMSRRDTRDFRGPRPGSVEHVRECLRAARTTLTEVNDSVAMHIISRAIPRHTKSLFMHAYQGYIWNLAASKRVAMQEKLSILEGDLIGDERDVKVHGDE</sequence>
<feature type="compositionally biased region" description="Basic and acidic residues" evidence="3">
    <location>
        <begin position="503"/>
        <end position="525"/>
    </location>
</feature>
<proteinExistence type="inferred from homology"/>
<dbReference type="InterPro" id="IPR008250">
    <property type="entry name" value="ATPase_P-typ_transduc_dom_A_sf"/>
</dbReference>
<dbReference type="GO" id="GO:0005886">
    <property type="term" value="C:plasma membrane"/>
    <property type="evidence" value="ECO:0007669"/>
    <property type="project" value="TreeGrafter"/>
</dbReference>
<dbReference type="Gene3D" id="2.70.150.10">
    <property type="entry name" value="Calcium-transporting ATPase, cytoplasmic transduction domain A"/>
    <property type="match status" value="1"/>
</dbReference>
<dbReference type="GO" id="GO:0001522">
    <property type="term" value="P:pseudouridine synthesis"/>
    <property type="evidence" value="ECO:0007669"/>
    <property type="project" value="InterPro"/>
</dbReference>
<feature type="region of interest" description="Disordered" evidence="3">
    <location>
        <begin position="1"/>
        <end position="20"/>
    </location>
</feature>
<dbReference type="PROSITE" id="PS50984">
    <property type="entry name" value="TRUD"/>
    <property type="match status" value="1"/>
</dbReference>
<evidence type="ECO:0000256" key="3">
    <source>
        <dbReference type="SAM" id="MobiDB-lite"/>
    </source>
</evidence>
<dbReference type="SUPFAM" id="SSF81653">
    <property type="entry name" value="Calcium ATPase, transduction domain A"/>
    <property type="match status" value="1"/>
</dbReference>
<dbReference type="InterPro" id="IPR042214">
    <property type="entry name" value="TruD_catalytic"/>
</dbReference>
<keyword evidence="7" id="KW-1185">Reference proteome</keyword>
<dbReference type="Pfam" id="PF16209">
    <property type="entry name" value="PhoLip_ATPase_N"/>
    <property type="match status" value="1"/>
</dbReference>
<dbReference type="InterPro" id="IPR001656">
    <property type="entry name" value="PsdUridine_synth_TruD"/>
</dbReference>
<feature type="transmembrane region" description="Helical" evidence="4">
    <location>
        <begin position="76"/>
        <end position="95"/>
    </location>
</feature>
<organism evidence="6 7">
    <name type="scientific">Kipferlia bialata</name>
    <dbReference type="NCBI Taxonomy" id="797122"/>
    <lineage>
        <taxon>Eukaryota</taxon>
        <taxon>Metamonada</taxon>
        <taxon>Carpediemonas-like organisms</taxon>
        <taxon>Kipferlia</taxon>
    </lineage>
</organism>
<feature type="domain" description="TRUD" evidence="5">
    <location>
        <begin position="441"/>
        <end position="607"/>
    </location>
</feature>
<dbReference type="Pfam" id="PF01142">
    <property type="entry name" value="TruD"/>
    <property type="match status" value="1"/>
</dbReference>
<keyword evidence="4" id="KW-1133">Transmembrane helix</keyword>
<dbReference type="GO" id="GO:0045332">
    <property type="term" value="P:phospholipid translocation"/>
    <property type="evidence" value="ECO:0007669"/>
    <property type="project" value="TreeGrafter"/>
</dbReference>
<dbReference type="EMBL" id="BDIP01001331">
    <property type="protein sequence ID" value="GIQ84160.1"/>
    <property type="molecule type" value="Genomic_DNA"/>
</dbReference>
<evidence type="ECO:0000259" key="5">
    <source>
        <dbReference type="PROSITE" id="PS50984"/>
    </source>
</evidence>
<evidence type="ECO:0000256" key="2">
    <source>
        <dbReference type="ARBA" id="ARBA00023235"/>
    </source>
</evidence>
<dbReference type="GO" id="GO:0140326">
    <property type="term" value="F:ATPase-coupled intramembrane lipid transporter activity"/>
    <property type="evidence" value="ECO:0007669"/>
    <property type="project" value="TreeGrafter"/>
</dbReference>
<evidence type="ECO:0000313" key="6">
    <source>
        <dbReference type="EMBL" id="GIQ84160.1"/>
    </source>
</evidence>
<accession>A0A9K3CXP7</accession>
<dbReference type="InterPro" id="IPR032631">
    <property type="entry name" value="P-type_ATPase_N"/>
</dbReference>
<protein>
    <submittedName>
        <fullName evidence="6">Pseudouridine synthase, TruD</fullName>
    </submittedName>
</protein>
<dbReference type="GO" id="GO:0003723">
    <property type="term" value="F:RNA binding"/>
    <property type="evidence" value="ECO:0007669"/>
    <property type="project" value="InterPro"/>
</dbReference>
<keyword evidence="4" id="KW-0472">Membrane</keyword>
<keyword evidence="2" id="KW-0413">Isomerase</keyword>
<dbReference type="SUPFAM" id="SSF81665">
    <property type="entry name" value="Calcium ATPase, transmembrane domain M"/>
    <property type="match status" value="1"/>
</dbReference>
<dbReference type="Gene3D" id="3.30.2350.20">
    <property type="entry name" value="TruD, catalytic domain"/>
    <property type="match status" value="2"/>
</dbReference>
<evidence type="ECO:0000256" key="1">
    <source>
        <dbReference type="ARBA" id="ARBA00007953"/>
    </source>
</evidence>
<dbReference type="GO" id="GO:0009982">
    <property type="term" value="F:pseudouridine synthase activity"/>
    <property type="evidence" value="ECO:0007669"/>
    <property type="project" value="InterPro"/>
</dbReference>
<dbReference type="PANTHER" id="PTHR24092">
    <property type="entry name" value="PROBABLE PHOSPHOLIPID-TRANSPORTING ATPASE"/>
    <property type="match status" value="1"/>
</dbReference>
<dbReference type="InterPro" id="IPR059000">
    <property type="entry name" value="ATPase_P-type_domA"/>
</dbReference>
<feature type="transmembrane region" description="Helical" evidence="4">
    <location>
        <begin position="354"/>
        <end position="376"/>
    </location>
</feature>
<dbReference type="OrthoDB" id="447290at2759"/>
<keyword evidence="4" id="KW-0812">Transmembrane</keyword>
<feature type="non-terminal residue" evidence="6">
    <location>
        <position position="1"/>
    </location>
</feature>
<comment type="caution">
    <text evidence="6">The sequence shown here is derived from an EMBL/GenBank/DDBJ whole genome shotgun (WGS) entry which is preliminary data.</text>
</comment>
<comment type="similarity">
    <text evidence="1">Belongs to the pseudouridine synthase TruD family.</text>
</comment>
<dbReference type="Pfam" id="PF00122">
    <property type="entry name" value="E1-E2_ATPase"/>
    <property type="match status" value="1"/>
</dbReference>
<dbReference type="InterPro" id="IPR020103">
    <property type="entry name" value="PsdUridine_synth_cat_dom_sf"/>
</dbReference>
<dbReference type="AlphaFoldDB" id="A0A9K3CXP7"/>
<dbReference type="Proteomes" id="UP000265618">
    <property type="component" value="Unassembled WGS sequence"/>
</dbReference>
<dbReference type="PANTHER" id="PTHR24092:SF19">
    <property type="entry name" value="PHOSPHOLIPID-TRANSPORTING ATPASE"/>
    <property type="match status" value="1"/>
</dbReference>
<feature type="transmembrane region" description="Helical" evidence="4">
    <location>
        <begin position="53"/>
        <end position="70"/>
    </location>
</feature>